<name>A0A1Y2CPI7_9FUNG</name>
<keyword evidence="3" id="KW-0813">Transport</keyword>
<evidence type="ECO:0000256" key="3">
    <source>
        <dbReference type="ARBA" id="ARBA00022448"/>
    </source>
</evidence>
<dbReference type="GO" id="GO:0006606">
    <property type="term" value="P:protein import into nucleus"/>
    <property type="evidence" value="ECO:0007669"/>
    <property type="project" value="InterPro"/>
</dbReference>
<keyword evidence="5" id="KW-0677">Repeat</keyword>
<feature type="compositionally biased region" description="Acidic residues" evidence="9">
    <location>
        <begin position="368"/>
        <end position="387"/>
    </location>
</feature>
<keyword evidence="7" id="KW-0539">Nucleus</keyword>
<evidence type="ECO:0000256" key="9">
    <source>
        <dbReference type="SAM" id="MobiDB-lite"/>
    </source>
</evidence>
<dbReference type="Proteomes" id="UP000193642">
    <property type="component" value="Unassembled WGS sequence"/>
</dbReference>
<keyword evidence="6" id="KW-0653">Protein transport</keyword>
<feature type="region of interest" description="Disordered" evidence="9">
    <location>
        <begin position="338"/>
        <end position="388"/>
    </location>
</feature>
<dbReference type="InterPro" id="IPR040122">
    <property type="entry name" value="Importin_beta"/>
</dbReference>
<evidence type="ECO:0000313" key="11">
    <source>
        <dbReference type="EMBL" id="ORY48876.1"/>
    </source>
</evidence>
<evidence type="ECO:0000313" key="12">
    <source>
        <dbReference type="Proteomes" id="UP000193642"/>
    </source>
</evidence>
<dbReference type="AlphaFoldDB" id="A0A1Y2CPI7"/>
<evidence type="ECO:0000256" key="1">
    <source>
        <dbReference type="ARBA" id="ARBA00004123"/>
    </source>
</evidence>
<protein>
    <submittedName>
        <fullName evidence="11">Transportin-1</fullName>
    </submittedName>
</protein>
<keyword evidence="12" id="KW-1185">Reference proteome</keyword>
<evidence type="ECO:0000256" key="4">
    <source>
        <dbReference type="ARBA" id="ARBA00022490"/>
    </source>
</evidence>
<dbReference type="InterPro" id="IPR016024">
    <property type="entry name" value="ARM-type_fold"/>
</dbReference>
<feature type="domain" description="Importin N-terminal" evidence="10">
    <location>
        <begin position="33"/>
        <end position="102"/>
    </location>
</feature>
<evidence type="ECO:0000256" key="8">
    <source>
        <dbReference type="ARBA" id="ARBA00038423"/>
    </source>
</evidence>
<dbReference type="InterPro" id="IPR001494">
    <property type="entry name" value="Importin-beta_N"/>
</dbReference>
<sequence length="929" mass="103001">MASSFTPDQNALGQLMDALSKTSHPDNAIQQQVQQFLSQFSQNPLYAHYLAYIFANPAVNAEVRRMAGLLVKTVVANAQQYQTLSGETVSFIKAVVFQEIEDFNNPPLQKTAAIVVTSLVAVDVRHAADVLRGLVSKVDHQNQTVAEAAFGAISIVCEDSAQSLDQEASAAPLLNDLLPFFISKFDHPSAKIRSLAIASTNQFAISHSPALIHHLTTYVQGLYRRATDTDKDVIKNVCQGLVLCLEIRPEALQAEMTALIQFMLKCTESGDATVALEACEFWLTFAEQDNLMDHLEPYLNELVRVLLKGMVYSENDLMNMGPDIEDSHIADRIEDMKPRHAKAKSHASELSDAQKKQLKEQQKAAGQADDDDDDDYDDDDEDDEDGSNEWTLRKCSAAALDVLSNLYMDAILEPLLPLLKGYLTSPDWRLREAGVLALGAIAEGCCNGIEPHLRDLVKFMIQCLADVKPLVRSITCWTLSRYSRWIVYGPELSQPEPNHAELYFHPSLQGLLVMVLDNSKRVQEAACSALATLEEEALELLNPFVPHILQTLATAFNKYQHKNLLILYDAVGTLADSVGAALNNPQYIPVLLTPLIEKWKIIHDDDRDIFPLLECLSSVAIALGPGFREMSPPVWERCLRIIQNTLQKQVAYKEATAQGAPEAAEEPDMDFVIVALDLLSGVVQGLGDGAMELVQHSNPPIMDVVTFCMKDPMSDIRQSAYALLGDLIISCFPVVRPRLEGIFPLIIHQIGRKDETYEMSVCNNATWATGELAMQLGADAKPFIAPLLPVLVGIVNAQQDRRIRTLQENAAITLGRFGMVCPTDMAPAMPVFALGWCAALRDVRDNLEKESAYKGMCMMVQANPQGMFPQLAFFCDAITRWERPSVSMNEMFRSTLTAYKNGLGEAQWNQILNTFPAQTRDKIRARYAL</sequence>
<dbReference type="PROSITE" id="PS50166">
    <property type="entry name" value="IMPORTIN_B_NT"/>
    <property type="match status" value="1"/>
</dbReference>
<dbReference type="OrthoDB" id="951172at2759"/>
<organism evidence="11 12">
    <name type="scientific">Rhizoclosmatium globosum</name>
    <dbReference type="NCBI Taxonomy" id="329046"/>
    <lineage>
        <taxon>Eukaryota</taxon>
        <taxon>Fungi</taxon>
        <taxon>Fungi incertae sedis</taxon>
        <taxon>Chytridiomycota</taxon>
        <taxon>Chytridiomycota incertae sedis</taxon>
        <taxon>Chytridiomycetes</taxon>
        <taxon>Chytridiales</taxon>
        <taxon>Chytriomycetaceae</taxon>
        <taxon>Rhizoclosmatium</taxon>
    </lineage>
</organism>
<dbReference type="PANTHER" id="PTHR10527">
    <property type="entry name" value="IMPORTIN BETA"/>
    <property type="match status" value="1"/>
</dbReference>
<proteinExistence type="inferred from homology"/>
<dbReference type="EMBL" id="MCGO01000010">
    <property type="protein sequence ID" value="ORY48876.1"/>
    <property type="molecule type" value="Genomic_DNA"/>
</dbReference>
<dbReference type="Gene3D" id="1.25.10.10">
    <property type="entry name" value="Leucine-rich Repeat Variant"/>
    <property type="match status" value="2"/>
</dbReference>
<comment type="caution">
    <text evidence="11">The sequence shown here is derived from an EMBL/GenBank/DDBJ whole genome shotgun (WGS) entry which is preliminary data.</text>
</comment>
<dbReference type="GO" id="GO:0005737">
    <property type="term" value="C:cytoplasm"/>
    <property type="evidence" value="ECO:0007669"/>
    <property type="project" value="UniProtKB-SubCell"/>
</dbReference>
<accession>A0A1Y2CPI7</accession>
<reference evidence="11 12" key="1">
    <citation type="submission" date="2016-07" db="EMBL/GenBank/DDBJ databases">
        <title>Pervasive Adenine N6-methylation of Active Genes in Fungi.</title>
        <authorList>
            <consortium name="DOE Joint Genome Institute"/>
            <person name="Mondo S.J."/>
            <person name="Dannebaum R.O."/>
            <person name="Kuo R.C."/>
            <person name="Labutti K."/>
            <person name="Haridas S."/>
            <person name="Kuo A."/>
            <person name="Salamov A."/>
            <person name="Ahrendt S.R."/>
            <person name="Lipzen A."/>
            <person name="Sullivan W."/>
            <person name="Andreopoulos W.B."/>
            <person name="Clum A."/>
            <person name="Lindquist E."/>
            <person name="Daum C."/>
            <person name="Ramamoorthy G.K."/>
            <person name="Gryganskyi A."/>
            <person name="Culley D."/>
            <person name="Magnuson J.K."/>
            <person name="James T.Y."/>
            <person name="O'Malley M.A."/>
            <person name="Stajich J.E."/>
            <person name="Spatafora J.W."/>
            <person name="Visel A."/>
            <person name="Grigoriev I.V."/>
        </authorList>
    </citation>
    <scope>NUCLEOTIDE SEQUENCE [LARGE SCALE GENOMIC DNA]</scope>
    <source>
        <strain evidence="11 12">JEL800</strain>
    </source>
</reference>
<evidence type="ECO:0000256" key="5">
    <source>
        <dbReference type="ARBA" id="ARBA00022737"/>
    </source>
</evidence>
<dbReference type="GO" id="GO:0034399">
    <property type="term" value="C:nuclear periphery"/>
    <property type="evidence" value="ECO:0007669"/>
    <property type="project" value="EnsemblFungi"/>
</dbReference>
<dbReference type="FunFam" id="1.25.10.10:FF:000028">
    <property type="entry name" value="Transportin-1 isoform 1"/>
    <property type="match status" value="1"/>
</dbReference>
<evidence type="ECO:0000256" key="7">
    <source>
        <dbReference type="ARBA" id="ARBA00023242"/>
    </source>
</evidence>
<dbReference type="SUPFAM" id="SSF48371">
    <property type="entry name" value="ARM repeat"/>
    <property type="match status" value="1"/>
</dbReference>
<evidence type="ECO:0000256" key="6">
    <source>
        <dbReference type="ARBA" id="ARBA00022927"/>
    </source>
</evidence>
<evidence type="ECO:0000256" key="2">
    <source>
        <dbReference type="ARBA" id="ARBA00004496"/>
    </source>
</evidence>
<keyword evidence="4" id="KW-0963">Cytoplasm</keyword>
<dbReference type="Pfam" id="PF13513">
    <property type="entry name" value="HEAT_EZ"/>
    <property type="match status" value="1"/>
</dbReference>
<gene>
    <name evidence="11" type="ORF">BCR33DRAFT_677195</name>
</gene>
<feature type="compositionally biased region" description="Basic and acidic residues" evidence="9">
    <location>
        <begin position="346"/>
        <end position="362"/>
    </location>
</feature>
<dbReference type="STRING" id="329046.A0A1Y2CPI7"/>
<comment type="subcellular location">
    <subcellularLocation>
        <location evidence="2">Cytoplasm</location>
    </subcellularLocation>
    <subcellularLocation>
        <location evidence="1">Nucleus</location>
    </subcellularLocation>
</comment>
<dbReference type="GO" id="GO:0031267">
    <property type="term" value="F:small GTPase binding"/>
    <property type="evidence" value="ECO:0007669"/>
    <property type="project" value="InterPro"/>
</dbReference>
<evidence type="ECO:0000259" key="10">
    <source>
        <dbReference type="PROSITE" id="PS50166"/>
    </source>
</evidence>
<dbReference type="InterPro" id="IPR011989">
    <property type="entry name" value="ARM-like"/>
</dbReference>
<comment type="similarity">
    <text evidence="8">Belongs to the importin beta family. Importin beta-2 subfamily.</text>
</comment>